<name>A0A8X7VNR0_BRACI</name>
<comment type="caution">
    <text evidence="2">The sequence shown here is derived from an EMBL/GenBank/DDBJ whole genome shotgun (WGS) entry which is preliminary data.</text>
</comment>
<gene>
    <name evidence="2" type="ORF">Bca52824_017898</name>
</gene>
<feature type="region of interest" description="Disordered" evidence="1">
    <location>
        <begin position="386"/>
        <end position="433"/>
    </location>
</feature>
<feature type="compositionally biased region" description="Polar residues" evidence="1">
    <location>
        <begin position="665"/>
        <end position="675"/>
    </location>
</feature>
<evidence type="ECO:0000256" key="1">
    <source>
        <dbReference type="SAM" id="MobiDB-lite"/>
    </source>
</evidence>
<dbReference type="EMBL" id="JAAMPC010000004">
    <property type="protein sequence ID" value="KAG2314776.1"/>
    <property type="molecule type" value="Genomic_DNA"/>
</dbReference>
<feature type="compositionally biased region" description="Polar residues" evidence="1">
    <location>
        <begin position="420"/>
        <end position="433"/>
    </location>
</feature>
<evidence type="ECO:0000313" key="2">
    <source>
        <dbReference type="EMBL" id="KAG2314776.1"/>
    </source>
</evidence>
<reference evidence="2 3" key="1">
    <citation type="submission" date="2020-02" db="EMBL/GenBank/DDBJ databases">
        <authorList>
            <person name="Ma Q."/>
            <person name="Huang Y."/>
            <person name="Song X."/>
            <person name="Pei D."/>
        </authorList>
    </citation>
    <scope>NUCLEOTIDE SEQUENCE [LARGE SCALE GENOMIC DNA]</scope>
    <source>
        <strain evidence="2">Sxm20200214</strain>
        <tissue evidence="2">Leaf</tissue>
    </source>
</reference>
<evidence type="ECO:0000313" key="3">
    <source>
        <dbReference type="Proteomes" id="UP000886595"/>
    </source>
</evidence>
<feature type="region of interest" description="Disordered" evidence="1">
    <location>
        <begin position="355"/>
        <end position="374"/>
    </location>
</feature>
<organism evidence="2 3">
    <name type="scientific">Brassica carinata</name>
    <name type="common">Ethiopian mustard</name>
    <name type="synonym">Abyssinian cabbage</name>
    <dbReference type="NCBI Taxonomy" id="52824"/>
    <lineage>
        <taxon>Eukaryota</taxon>
        <taxon>Viridiplantae</taxon>
        <taxon>Streptophyta</taxon>
        <taxon>Embryophyta</taxon>
        <taxon>Tracheophyta</taxon>
        <taxon>Spermatophyta</taxon>
        <taxon>Magnoliopsida</taxon>
        <taxon>eudicotyledons</taxon>
        <taxon>Gunneridae</taxon>
        <taxon>Pentapetalae</taxon>
        <taxon>rosids</taxon>
        <taxon>malvids</taxon>
        <taxon>Brassicales</taxon>
        <taxon>Brassicaceae</taxon>
        <taxon>Brassiceae</taxon>
        <taxon>Brassica</taxon>
    </lineage>
</organism>
<dbReference type="Proteomes" id="UP000886595">
    <property type="component" value="Unassembled WGS sequence"/>
</dbReference>
<protein>
    <submittedName>
        <fullName evidence="2">Uncharacterized protein</fullName>
    </submittedName>
</protein>
<dbReference type="AlphaFoldDB" id="A0A8X7VNR0"/>
<accession>A0A8X7VNR0</accession>
<sequence length="716" mass="79662">MDLVEDHLPNHPSIVTLDIHGVEADPNLVVTALIPLERQPHPGWGIWPDLCDDDRVSNMEQRIADCLPFTKSMWPGGVKSEPFITFPSVAVADENKKRSTRSKKPVRESNKLIHSIKTTPANRDASARTSPELLLQKSQHEQVLAILGDLTSQFGEFHQQFKSLRKQLRRRTRHTSCKRSSFHDLLPYSKTRNSNCCDRVCQTDPTWMHSDEADNTIHNTHTDVEFPTDPILAATETAVSVAYLSNPSSLYMFTFDVFLICTLICRFRQSVSNMDVDGTSTVSPLISQYAAHQNLQKNCTTVDPVHEVTVHNAPQQTPPVHTTPIHNQRGVQSSSVHDTAVQNLKSPVPSAYASYDTSANDLHDSPAATPKSPPFQEMLFSDVQIHSPMCPDPITPTQPKYDSSAGPASRRACLFPLSPHPSSKDNSPTKSPASISGFAVHASVLNAFSATATSQTHVASETAQATEDSHVIELSDCEGTPPRKAPTYFPCMEENYVAKELFKCKEISAATLICQLPQIQWDIFYRSISKFGEAYHNTPSKLGFSNNFLLQLALPREWTKTYTKLGGTHEFFLFLFASRHPAFRLRRPHSMLVRKQPQNLRFINKRKPLSEILQMRYCFAGSANPLKDSPGEVRWAGIHPLSAKTGAMTQVLAEVPGYRTHMEETNFTTPSGVETTHTHSPRLADATASHQSSQLRNIAVAFAVLGTAAWFCFKTT</sequence>
<feature type="region of interest" description="Disordered" evidence="1">
    <location>
        <begin position="664"/>
        <end position="684"/>
    </location>
</feature>
<keyword evidence="3" id="KW-1185">Reference proteome</keyword>
<proteinExistence type="predicted"/>